<evidence type="ECO:0000256" key="4">
    <source>
        <dbReference type="ARBA" id="ARBA00022982"/>
    </source>
</evidence>
<protein>
    <submittedName>
        <fullName evidence="8">Ferredoxin</fullName>
    </submittedName>
</protein>
<evidence type="ECO:0000256" key="2">
    <source>
        <dbReference type="ARBA" id="ARBA00022448"/>
    </source>
</evidence>
<keyword evidence="4" id="KW-0249">Electron transport</keyword>
<keyword evidence="7" id="KW-0003">3Fe-4S</keyword>
<keyword evidence="6" id="KW-0411">Iron-sulfur</keyword>
<organism evidence="8 9">
    <name type="scientific">Nocardiopsis changdeensis</name>
    <dbReference type="NCBI Taxonomy" id="2831969"/>
    <lineage>
        <taxon>Bacteria</taxon>
        <taxon>Bacillati</taxon>
        <taxon>Actinomycetota</taxon>
        <taxon>Actinomycetes</taxon>
        <taxon>Streptosporangiales</taxon>
        <taxon>Nocardiopsidaceae</taxon>
        <taxon>Nocardiopsis</taxon>
    </lineage>
</organism>
<proteinExistence type="predicted"/>
<sequence>MRIHVDRAACDDNGRCVFAAPDVFSFDDDENLVYDPAPPLGRSAAVLRAAADCPLRAITVEGAGE</sequence>
<name>A0ABX8BJ87_9ACTN</name>
<dbReference type="RefSeq" id="WP_220562320.1">
    <property type="nucleotide sequence ID" value="NZ_CP074133.1"/>
</dbReference>
<evidence type="ECO:0000313" key="8">
    <source>
        <dbReference type="EMBL" id="QUX21112.1"/>
    </source>
</evidence>
<dbReference type="InterPro" id="IPR051269">
    <property type="entry name" value="Fe-S_cluster_ET"/>
</dbReference>
<reference evidence="8 9" key="1">
    <citation type="submission" date="2021-05" db="EMBL/GenBank/DDBJ databases">
        <title>Direct Submission.</title>
        <authorList>
            <person name="Li K."/>
            <person name="Gao J."/>
        </authorList>
    </citation>
    <scope>NUCLEOTIDE SEQUENCE [LARGE SCALE GENOMIC DNA]</scope>
    <source>
        <strain evidence="8 9">Mg02</strain>
    </source>
</reference>
<dbReference type="Gene3D" id="3.30.70.20">
    <property type="match status" value="1"/>
</dbReference>
<dbReference type="PANTHER" id="PTHR36923">
    <property type="entry name" value="FERREDOXIN"/>
    <property type="match status" value="1"/>
</dbReference>
<evidence type="ECO:0000256" key="6">
    <source>
        <dbReference type="ARBA" id="ARBA00023014"/>
    </source>
</evidence>
<evidence type="ECO:0000313" key="9">
    <source>
        <dbReference type="Proteomes" id="UP000676079"/>
    </source>
</evidence>
<keyword evidence="2" id="KW-0813">Transport</keyword>
<dbReference type="Proteomes" id="UP000676079">
    <property type="component" value="Chromosome"/>
</dbReference>
<gene>
    <name evidence="8" type="ORF">KGD84_22045</name>
</gene>
<accession>A0ABX8BJ87</accession>
<evidence type="ECO:0000256" key="1">
    <source>
        <dbReference type="ARBA" id="ARBA00001927"/>
    </source>
</evidence>
<keyword evidence="9" id="KW-1185">Reference proteome</keyword>
<evidence type="ECO:0000256" key="5">
    <source>
        <dbReference type="ARBA" id="ARBA00023004"/>
    </source>
</evidence>
<dbReference type="PANTHER" id="PTHR36923:SF3">
    <property type="entry name" value="FERREDOXIN"/>
    <property type="match status" value="1"/>
</dbReference>
<dbReference type="EMBL" id="CP074133">
    <property type="protein sequence ID" value="QUX21112.1"/>
    <property type="molecule type" value="Genomic_DNA"/>
</dbReference>
<evidence type="ECO:0000256" key="7">
    <source>
        <dbReference type="ARBA" id="ARBA00023291"/>
    </source>
</evidence>
<evidence type="ECO:0000256" key="3">
    <source>
        <dbReference type="ARBA" id="ARBA00022723"/>
    </source>
</evidence>
<keyword evidence="5" id="KW-0408">Iron</keyword>
<dbReference type="SUPFAM" id="SSF54862">
    <property type="entry name" value="4Fe-4S ferredoxins"/>
    <property type="match status" value="1"/>
</dbReference>
<keyword evidence="3" id="KW-0479">Metal-binding</keyword>
<comment type="cofactor">
    <cofactor evidence="1">
        <name>[3Fe-4S] cluster</name>
        <dbReference type="ChEBI" id="CHEBI:21137"/>
    </cofactor>
</comment>
<dbReference type="Pfam" id="PF13370">
    <property type="entry name" value="Fer4_13"/>
    <property type="match status" value="1"/>
</dbReference>